<gene>
    <name evidence="5" type="ORF">KB449_20945</name>
</gene>
<keyword evidence="2" id="KW-0378">Hydrolase</keyword>
<proteinExistence type="inferred from homology"/>
<name>A0ABT6TKR6_9BACL</name>
<dbReference type="InterPro" id="IPR049166">
    <property type="entry name" value="GH39_cat"/>
</dbReference>
<feature type="domain" description="Glycosyl hydrolases family 39 N-terminal catalytic" evidence="4">
    <location>
        <begin position="68"/>
        <end position="231"/>
    </location>
</feature>
<sequence>MPDIRLDFTRKSAPLKKLHGVNNGPVTAGSLVDVTPAYREAGIPLARLHDTNWPNPGEVDIHTIFPDFGKDPEDPASYHFSKTDQYLASIVATGAKIVYRLGESIEHTSKKYYVHPPADYAKWARICIGIIRHYNEGWADGFHHDIRYWEIWNEPDNPDGQVMWSGTDEQYYELYRVASTAIKQHDPSLKVGGQAATMVNHPFTRGFIAYCRQHAVPLDFFTWHTYADDPEKVAANARLVRQWLEEAGYMDMECHLNEWGYLHFDSEEAAKLLWRPEGAAHRKRVFERQKNEEGAAFSAALFALLQDCPVHQANYYDAQPHSMFCGLFDMYGNPQKMYDVFAKFNELCQYDYRIEANIKDGLQGVYALGVSGKNGDSAIWVSNFRGESREYELAWTPAANQRFTHCEWAVLDRERRFDSPEYHDLQSGDRKLSVYLPKYAVLLAKLHAV</sequence>
<protein>
    <recommendedName>
        <fullName evidence="4">Glycosyl hydrolases family 39 N-terminal catalytic domain-containing protein</fullName>
    </recommendedName>
</protein>
<evidence type="ECO:0000313" key="5">
    <source>
        <dbReference type="EMBL" id="MDI4647451.1"/>
    </source>
</evidence>
<organism evidence="5 6">
    <name type="scientific">Cohnella hashimotonis</name>
    <dbReference type="NCBI Taxonomy" id="2826895"/>
    <lineage>
        <taxon>Bacteria</taxon>
        <taxon>Bacillati</taxon>
        <taxon>Bacillota</taxon>
        <taxon>Bacilli</taxon>
        <taxon>Bacillales</taxon>
        <taxon>Paenibacillaceae</taxon>
        <taxon>Cohnella</taxon>
    </lineage>
</organism>
<evidence type="ECO:0000259" key="4">
    <source>
        <dbReference type="Pfam" id="PF01229"/>
    </source>
</evidence>
<dbReference type="SUPFAM" id="SSF51445">
    <property type="entry name" value="(Trans)glycosidases"/>
    <property type="match status" value="1"/>
</dbReference>
<keyword evidence="6" id="KW-1185">Reference proteome</keyword>
<dbReference type="PANTHER" id="PTHR12631">
    <property type="entry name" value="ALPHA-L-IDURONIDASE"/>
    <property type="match status" value="1"/>
</dbReference>
<dbReference type="PANTHER" id="PTHR12631:SF10">
    <property type="entry name" value="BETA-XYLOSIDASE-LIKE PROTEIN-RELATED"/>
    <property type="match status" value="1"/>
</dbReference>
<dbReference type="InterPro" id="IPR051923">
    <property type="entry name" value="Glycosyl_Hydrolase_39"/>
</dbReference>
<dbReference type="InterPro" id="IPR017853">
    <property type="entry name" value="GH"/>
</dbReference>
<comment type="caution">
    <text evidence="5">The sequence shown here is derived from an EMBL/GenBank/DDBJ whole genome shotgun (WGS) entry which is preliminary data.</text>
</comment>
<evidence type="ECO:0000256" key="2">
    <source>
        <dbReference type="ARBA" id="ARBA00022801"/>
    </source>
</evidence>
<reference evidence="5" key="1">
    <citation type="submission" date="2023-04" db="EMBL/GenBank/DDBJ databases">
        <title>Comparative genomic analysis of Cohnella hashimotonis sp. nov., isolated from the International Space Station.</title>
        <authorList>
            <person name="Venkateswaran K."/>
            <person name="Simpson A."/>
        </authorList>
    </citation>
    <scope>NUCLEOTIDE SEQUENCE</scope>
    <source>
        <strain evidence="5">F6_2S_P_1</strain>
    </source>
</reference>
<evidence type="ECO:0000256" key="3">
    <source>
        <dbReference type="ARBA" id="ARBA00023295"/>
    </source>
</evidence>
<comment type="similarity">
    <text evidence="1">Belongs to the glycosyl hydrolase 39 family.</text>
</comment>
<dbReference type="Pfam" id="PF01229">
    <property type="entry name" value="Glyco_hydro_39"/>
    <property type="match status" value="1"/>
</dbReference>
<dbReference type="RefSeq" id="WP_282910215.1">
    <property type="nucleotide sequence ID" value="NZ_JAGRPV010000001.1"/>
</dbReference>
<dbReference type="EMBL" id="JAGRPV010000001">
    <property type="protein sequence ID" value="MDI4647451.1"/>
    <property type="molecule type" value="Genomic_DNA"/>
</dbReference>
<dbReference type="Proteomes" id="UP001161691">
    <property type="component" value="Unassembled WGS sequence"/>
</dbReference>
<dbReference type="Gene3D" id="3.20.20.80">
    <property type="entry name" value="Glycosidases"/>
    <property type="match status" value="1"/>
</dbReference>
<accession>A0ABT6TKR6</accession>
<keyword evidence="3" id="KW-0326">Glycosidase</keyword>
<evidence type="ECO:0000256" key="1">
    <source>
        <dbReference type="ARBA" id="ARBA00008875"/>
    </source>
</evidence>
<evidence type="ECO:0000313" key="6">
    <source>
        <dbReference type="Proteomes" id="UP001161691"/>
    </source>
</evidence>